<proteinExistence type="predicted"/>
<feature type="domain" description="FKB95-like N-terminal Kelch" evidence="2">
    <location>
        <begin position="129"/>
        <end position="397"/>
    </location>
</feature>
<dbReference type="InterPro" id="IPR006652">
    <property type="entry name" value="Kelch_1"/>
</dbReference>
<dbReference type="Gene3D" id="2.120.10.80">
    <property type="entry name" value="Kelch-type beta propeller"/>
    <property type="match status" value="1"/>
</dbReference>
<dbReference type="InterPro" id="IPR015915">
    <property type="entry name" value="Kelch-typ_b-propeller"/>
</dbReference>
<dbReference type="PANTHER" id="PTHR24414">
    <property type="entry name" value="F-BOX/KELCH-REPEAT PROTEIN SKIP4"/>
    <property type="match status" value="1"/>
</dbReference>
<dbReference type="InterPro" id="IPR057499">
    <property type="entry name" value="Kelch_FKB95"/>
</dbReference>
<dbReference type="OrthoDB" id="45365at2759"/>
<feature type="compositionally biased region" description="Basic and acidic residues" evidence="1">
    <location>
        <begin position="20"/>
        <end position="35"/>
    </location>
</feature>
<organism evidence="3 4">
    <name type="scientific">Arabidopsis thaliana</name>
    <name type="common">Mouse-ear cress</name>
    <dbReference type="NCBI Taxonomy" id="3702"/>
    <lineage>
        <taxon>Eukaryota</taxon>
        <taxon>Viridiplantae</taxon>
        <taxon>Streptophyta</taxon>
        <taxon>Embryophyta</taxon>
        <taxon>Tracheophyta</taxon>
        <taxon>Spermatophyta</taxon>
        <taxon>Magnoliopsida</taxon>
        <taxon>eudicotyledons</taxon>
        <taxon>Gunneridae</taxon>
        <taxon>Pentapetalae</taxon>
        <taxon>rosids</taxon>
        <taxon>malvids</taxon>
        <taxon>Brassicales</taxon>
        <taxon>Brassicaceae</taxon>
        <taxon>Camelineae</taxon>
        <taxon>Arabidopsis</taxon>
    </lineage>
</organism>
<feature type="region of interest" description="Disordered" evidence="1">
    <location>
        <begin position="1"/>
        <end position="61"/>
    </location>
</feature>
<sequence length="446" mass="51429">MASISETSDDGSNGGVPNQKPEEPHKNPQEEKENQNENPNEADEEDDHQDEEVENVPPIPRKIPPVLIENTIAPLRRCHYPKLSLLSNAFRQVISSEDLFQVRSLIGSTEPVLYTLITFKYPTFEEGRWFILQRRNNTSLKLNCVTSLPPMFLGCTAVTIGHKIYVMGGYNFRYNKTISTVLEIDCRFNTCRHLRNMKRDRCSAVAGVIDGRIYVVAGRQRRFDDWVEVFDVETERWELVPGPFSSFASSSGKFIVHVVLDNKIYIMDGDCCFAYDPRRRRWETWGPESAQRSYWHLSSCVVDDLLYAIVPREIFGASIVVYDPRGIAWRPVMGLEFWPNLVYFESKMANFGEKLVILGCYRSSFDYYRKDVWCVEVALEKHEDGQIWGKVESLSLVNAFPMSPFFELSRTVTLQTHKLLTQANQLETRHTVLTPTRQVIRISTTK</sequence>
<evidence type="ECO:0000256" key="1">
    <source>
        <dbReference type="SAM" id="MobiDB-lite"/>
    </source>
</evidence>
<feature type="compositionally biased region" description="Acidic residues" evidence="1">
    <location>
        <begin position="40"/>
        <end position="54"/>
    </location>
</feature>
<evidence type="ECO:0000259" key="2">
    <source>
        <dbReference type="Pfam" id="PF25210"/>
    </source>
</evidence>
<dbReference type="AlphaFoldDB" id="A0A5S9X2H0"/>
<accession>A0A5S9X2H0</accession>
<evidence type="ECO:0000313" key="4">
    <source>
        <dbReference type="Proteomes" id="UP000434276"/>
    </source>
</evidence>
<dbReference type="Pfam" id="PF25210">
    <property type="entry name" value="Kelch_FKB95"/>
    <property type="match status" value="1"/>
</dbReference>
<protein>
    <recommendedName>
        <fullName evidence="2">FKB95-like N-terminal Kelch domain-containing protein</fullName>
    </recommendedName>
</protein>
<dbReference type="EMBL" id="CACSHJ010000088">
    <property type="protein sequence ID" value="CAA0373362.1"/>
    <property type="molecule type" value="Genomic_DNA"/>
</dbReference>
<dbReference type="PANTHER" id="PTHR24414:SF65">
    <property type="entry name" value="F-BOX DOMAIN-CONTAINING PROTEIN"/>
    <property type="match status" value="1"/>
</dbReference>
<dbReference type="InterPro" id="IPR050354">
    <property type="entry name" value="F-box/kelch-repeat_ARATH"/>
</dbReference>
<reference evidence="3 4" key="1">
    <citation type="submission" date="2019-12" db="EMBL/GenBank/DDBJ databases">
        <authorList>
            <person name="Jiao W.-B."/>
            <person name="Schneeberger K."/>
        </authorList>
    </citation>
    <scope>NUCLEOTIDE SEQUENCE [LARGE SCALE GENOMIC DNA]</scope>
    <source>
        <strain evidence="4">cv. C24</strain>
    </source>
</reference>
<dbReference type="SMART" id="SM00612">
    <property type="entry name" value="Kelch"/>
    <property type="match status" value="2"/>
</dbReference>
<name>A0A5S9X2H0_ARATH</name>
<dbReference type="ExpressionAtlas" id="A0A5S9X2H0">
    <property type="expression patterns" value="baseline and differential"/>
</dbReference>
<dbReference type="SUPFAM" id="SSF117281">
    <property type="entry name" value="Kelch motif"/>
    <property type="match status" value="1"/>
</dbReference>
<evidence type="ECO:0000313" key="3">
    <source>
        <dbReference type="EMBL" id="CAA0373362.1"/>
    </source>
</evidence>
<gene>
    <name evidence="3" type="ORF">C24_LOCUS9237</name>
</gene>
<dbReference type="Proteomes" id="UP000434276">
    <property type="component" value="Unassembled WGS sequence"/>
</dbReference>